<proteinExistence type="predicted"/>
<sequence length="285" mass="30229">MGVQLRRATSADVEHCGRICYDAFGAIADAHRFPREFPAVEAAIGVIGELTNSAGFVGFVAELDGRIVGSNFLDVRSPIHGLGPITVDPGIQDGGVGRALMAAALDYSDDQGAQGVRLLQAAYHNRSLSLYAKLGFAVREPVAVLQGPPLGGLPGGPDVRAAHRNDLEDASRLCVRVHGHERSGELGDALDRGTATVVERDGRITGYSTGIAFFGHSVAETNTDMQALIGAAPGFGGPGFLLPLRNADLLHWCLDHGLRVVQMMNLMSIGWYREPEGAYLPSVTY</sequence>
<name>A0ABT2MDI9_9MYCO</name>
<dbReference type="Proteomes" id="UP001206639">
    <property type="component" value="Unassembled WGS sequence"/>
</dbReference>
<accession>A0ABT2MDI9</accession>
<gene>
    <name evidence="2" type="ORF">N4S67_18100</name>
</gene>
<evidence type="ECO:0000259" key="1">
    <source>
        <dbReference type="PROSITE" id="PS51186"/>
    </source>
</evidence>
<comment type="caution">
    <text evidence="2">The sequence shown here is derived from an EMBL/GenBank/DDBJ whole genome shotgun (WGS) entry which is preliminary data.</text>
</comment>
<dbReference type="InterPro" id="IPR000182">
    <property type="entry name" value="GNAT_dom"/>
</dbReference>
<dbReference type="Gene3D" id="3.40.630.30">
    <property type="match status" value="1"/>
</dbReference>
<dbReference type="EMBL" id="JAODWD010000004">
    <property type="protein sequence ID" value="MCT7660328.1"/>
    <property type="molecule type" value="Genomic_DNA"/>
</dbReference>
<keyword evidence="3" id="KW-1185">Reference proteome</keyword>
<feature type="domain" description="N-acetyltransferase" evidence="1">
    <location>
        <begin position="3"/>
        <end position="166"/>
    </location>
</feature>
<organism evidence="2 3">
    <name type="scientific">Mycobacterium deserti</name>
    <dbReference type="NCBI Taxonomy" id="2978347"/>
    <lineage>
        <taxon>Bacteria</taxon>
        <taxon>Bacillati</taxon>
        <taxon>Actinomycetota</taxon>
        <taxon>Actinomycetes</taxon>
        <taxon>Mycobacteriales</taxon>
        <taxon>Mycobacteriaceae</taxon>
        <taxon>Mycobacterium</taxon>
    </lineage>
</organism>
<dbReference type="RefSeq" id="WP_260994378.1">
    <property type="nucleotide sequence ID" value="NZ_JAODWD010000004.1"/>
</dbReference>
<evidence type="ECO:0000313" key="3">
    <source>
        <dbReference type="Proteomes" id="UP001206639"/>
    </source>
</evidence>
<dbReference type="Pfam" id="PF00583">
    <property type="entry name" value="Acetyltransf_1"/>
    <property type="match status" value="1"/>
</dbReference>
<reference evidence="3" key="1">
    <citation type="submission" date="2023-07" db="EMBL/GenBank/DDBJ databases">
        <authorList>
            <person name="Deng Y."/>
            <person name="Zhang Y.-Q."/>
        </authorList>
    </citation>
    <scope>NUCLEOTIDE SEQUENCE [LARGE SCALE GENOMIC DNA]</scope>
    <source>
        <strain evidence="3">CPCC 205710</strain>
    </source>
</reference>
<dbReference type="PROSITE" id="PS51186">
    <property type="entry name" value="GNAT"/>
    <property type="match status" value="1"/>
</dbReference>
<dbReference type="SUPFAM" id="SSF55729">
    <property type="entry name" value="Acyl-CoA N-acyltransferases (Nat)"/>
    <property type="match status" value="1"/>
</dbReference>
<evidence type="ECO:0000313" key="2">
    <source>
        <dbReference type="EMBL" id="MCT7660328.1"/>
    </source>
</evidence>
<dbReference type="CDD" id="cd04301">
    <property type="entry name" value="NAT_SF"/>
    <property type="match status" value="1"/>
</dbReference>
<protein>
    <submittedName>
        <fullName evidence="2">GNAT family N-acetyltransferase</fullName>
    </submittedName>
</protein>
<dbReference type="InterPro" id="IPR016181">
    <property type="entry name" value="Acyl_CoA_acyltransferase"/>
</dbReference>